<organism evidence="1">
    <name type="scientific">marine sediment metagenome</name>
    <dbReference type="NCBI Taxonomy" id="412755"/>
    <lineage>
        <taxon>unclassified sequences</taxon>
        <taxon>metagenomes</taxon>
        <taxon>ecological metagenomes</taxon>
    </lineage>
</organism>
<comment type="caution">
    <text evidence="1">The sequence shown here is derived from an EMBL/GenBank/DDBJ whole genome shotgun (WGS) entry which is preliminary data.</text>
</comment>
<protein>
    <submittedName>
        <fullName evidence="1">Uncharacterized protein</fullName>
    </submittedName>
</protein>
<evidence type="ECO:0000313" key="1">
    <source>
        <dbReference type="EMBL" id="GAG19511.1"/>
    </source>
</evidence>
<dbReference type="EMBL" id="BARS01038167">
    <property type="protein sequence ID" value="GAG19511.1"/>
    <property type="molecule type" value="Genomic_DNA"/>
</dbReference>
<reference evidence="1" key="1">
    <citation type="journal article" date="2014" name="Front. Microbiol.">
        <title>High frequency of phylogenetically diverse reductive dehalogenase-homologous genes in deep subseafloor sedimentary metagenomes.</title>
        <authorList>
            <person name="Kawai M."/>
            <person name="Futagami T."/>
            <person name="Toyoda A."/>
            <person name="Takaki Y."/>
            <person name="Nishi S."/>
            <person name="Hori S."/>
            <person name="Arai W."/>
            <person name="Tsubouchi T."/>
            <person name="Morono Y."/>
            <person name="Uchiyama I."/>
            <person name="Ito T."/>
            <person name="Fujiyama A."/>
            <person name="Inagaki F."/>
            <person name="Takami H."/>
        </authorList>
    </citation>
    <scope>NUCLEOTIDE SEQUENCE</scope>
    <source>
        <strain evidence="1">Expedition CK06-06</strain>
    </source>
</reference>
<accession>X0X3F1</accession>
<sequence length="45" mass="4909">KDFHLFQQCFGEVADGACEPGNLTGSAVIDLDDLEQFVNRLNGPQ</sequence>
<gene>
    <name evidence="1" type="ORF">S01H1_58423</name>
</gene>
<proteinExistence type="predicted"/>
<dbReference type="AlphaFoldDB" id="X0X3F1"/>
<feature type="non-terminal residue" evidence="1">
    <location>
        <position position="1"/>
    </location>
</feature>
<name>X0X3F1_9ZZZZ</name>